<accession>A0A2W1L2P9</accession>
<feature type="transmembrane region" description="Helical" evidence="1">
    <location>
        <begin position="126"/>
        <end position="143"/>
    </location>
</feature>
<dbReference type="OrthoDB" id="2517683at2"/>
<reference evidence="2 3" key="1">
    <citation type="submission" date="2018-06" db="EMBL/GenBank/DDBJ databases">
        <title>Paenibacillus imtechensis sp. nov.</title>
        <authorList>
            <person name="Pinnaka A.K."/>
            <person name="Singh H."/>
            <person name="Kaur M."/>
        </authorList>
    </citation>
    <scope>NUCLEOTIDE SEQUENCE [LARGE SCALE GENOMIC DNA]</scope>
    <source>
        <strain evidence="2 3">SMB1</strain>
    </source>
</reference>
<feature type="transmembrane region" description="Helical" evidence="1">
    <location>
        <begin position="150"/>
        <end position="169"/>
    </location>
</feature>
<keyword evidence="1" id="KW-0472">Membrane</keyword>
<protein>
    <recommendedName>
        <fullName evidence="4">Metal-dependent hydrolase</fullName>
    </recommendedName>
</protein>
<evidence type="ECO:0000256" key="1">
    <source>
        <dbReference type="SAM" id="Phobius"/>
    </source>
</evidence>
<keyword evidence="3" id="KW-1185">Reference proteome</keyword>
<dbReference type="RefSeq" id="WP_111149507.1">
    <property type="nucleotide sequence ID" value="NZ_QKRB01000058.1"/>
</dbReference>
<sequence length="286" mass="32977">MELLSHAAVGAIASTAFYAKKSATRKEYIQIMLSGSIIGVSPDLTKYFGDLYGHSLIMLPLAGVIFGLPLKAWKWGFSFSYLWITSAVILLLSHLLLDYAHNGIALLYPFSQEEYKLDLIHRGDPFIWFTCILVLCFVLLFRLSKLSRLTIIFISTFVLFKLLCLQYTMTRIQDDSNIKQVLISPSYLNWNYSKETSYFTTIGTYNWFGLGQDTIIQRWFVNPNKELQLVLFETNYDGYDYVLTKENGCESNCSMLVYRKAKSRWVKIQNDAIEEVIEALYLQAKE</sequence>
<evidence type="ECO:0008006" key="4">
    <source>
        <dbReference type="Google" id="ProtNLM"/>
    </source>
</evidence>
<dbReference type="Pfam" id="PF04307">
    <property type="entry name" value="YdjM"/>
    <property type="match status" value="1"/>
</dbReference>
<dbReference type="InterPro" id="IPR007404">
    <property type="entry name" value="YdjM-like"/>
</dbReference>
<organism evidence="2 3">
    <name type="scientific">Paenibacillus sambharensis</name>
    <dbReference type="NCBI Taxonomy" id="1803190"/>
    <lineage>
        <taxon>Bacteria</taxon>
        <taxon>Bacillati</taxon>
        <taxon>Bacillota</taxon>
        <taxon>Bacilli</taxon>
        <taxon>Bacillales</taxon>
        <taxon>Paenibacillaceae</taxon>
        <taxon>Paenibacillus</taxon>
    </lineage>
</organism>
<dbReference type="AlphaFoldDB" id="A0A2W1L2P9"/>
<keyword evidence="1" id="KW-0812">Transmembrane</keyword>
<feature type="transmembrane region" description="Helical" evidence="1">
    <location>
        <begin position="51"/>
        <end position="70"/>
    </location>
</feature>
<name>A0A2W1L2P9_9BACL</name>
<evidence type="ECO:0000313" key="3">
    <source>
        <dbReference type="Proteomes" id="UP000249522"/>
    </source>
</evidence>
<dbReference type="Proteomes" id="UP000249522">
    <property type="component" value="Unassembled WGS sequence"/>
</dbReference>
<feature type="transmembrane region" description="Helical" evidence="1">
    <location>
        <begin position="77"/>
        <end position="97"/>
    </location>
</feature>
<keyword evidence="1" id="KW-1133">Transmembrane helix</keyword>
<proteinExistence type="predicted"/>
<evidence type="ECO:0000313" key="2">
    <source>
        <dbReference type="EMBL" id="PZD93179.1"/>
    </source>
</evidence>
<comment type="caution">
    <text evidence="2">The sequence shown here is derived from an EMBL/GenBank/DDBJ whole genome shotgun (WGS) entry which is preliminary data.</text>
</comment>
<gene>
    <name evidence="2" type="ORF">DNH61_24340</name>
</gene>
<dbReference type="EMBL" id="QKRB01000058">
    <property type="protein sequence ID" value="PZD93179.1"/>
    <property type="molecule type" value="Genomic_DNA"/>
</dbReference>